<evidence type="ECO:0000256" key="3">
    <source>
        <dbReference type="ARBA" id="ARBA00023295"/>
    </source>
</evidence>
<dbReference type="GO" id="GO:0005975">
    <property type="term" value="P:carbohydrate metabolic process"/>
    <property type="evidence" value="ECO:0007669"/>
    <property type="project" value="InterPro"/>
</dbReference>
<dbReference type="EMBL" id="FOUP01000033">
    <property type="protein sequence ID" value="SFP00522.1"/>
    <property type="molecule type" value="Genomic_DNA"/>
</dbReference>
<evidence type="ECO:0000313" key="8">
    <source>
        <dbReference type="Proteomes" id="UP000199398"/>
    </source>
</evidence>
<dbReference type="InterPro" id="IPR017853">
    <property type="entry name" value="GH"/>
</dbReference>
<reference evidence="6 9" key="2">
    <citation type="submission" date="2018-10" db="EMBL/GenBank/DDBJ databases">
        <title>Sequencing the genomes of 1000 actinobacteria strains.</title>
        <authorList>
            <person name="Klenk H.-P."/>
        </authorList>
    </citation>
    <scope>NUCLEOTIDE SEQUENCE [LARGE SCALE GENOMIC DNA]</scope>
    <source>
        <strain evidence="6 9">DSM 45119</strain>
    </source>
</reference>
<gene>
    <name evidence="6" type="ORF">ATL45_5749</name>
    <name evidence="7" type="ORF">SAMN05421805_13317</name>
</gene>
<feature type="domain" description="Glycoside hydrolase 35 catalytic" evidence="5">
    <location>
        <begin position="1"/>
        <end position="150"/>
    </location>
</feature>
<dbReference type="Gene3D" id="3.20.20.80">
    <property type="entry name" value="Glycosidases"/>
    <property type="match status" value="1"/>
</dbReference>
<dbReference type="PANTHER" id="PTHR23421">
    <property type="entry name" value="BETA-GALACTOSIDASE RELATED"/>
    <property type="match status" value="1"/>
</dbReference>
<keyword evidence="9" id="KW-1185">Reference proteome</keyword>
<accession>A0A1I5LTF8</accession>
<dbReference type="InterPro" id="IPR019801">
    <property type="entry name" value="Glyco_hydro_35_CS"/>
</dbReference>
<evidence type="ECO:0000256" key="4">
    <source>
        <dbReference type="SAM" id="MobiDB-lite"/>
    </source>
</evidence>
<dbReference type="EMBL" id="RBXX01000002">
    <property type="protein sequence ID" value="RKT87337.1"/>
    <property type="molecule type" value="Genomic_DNA"/>
</dbReference>
<dbReference type="GO" id="GO:0004553">
    <property type="term" value="F:hydrolase activity, hydrolyzing O-glycosyl compounds"/>
    <property type="evidence" value="ECO:0007669"/>
    <property type="project" value="InterPro"/>
</dbReference>
<feature type="region of interest" description="Disordered" evidence="4">
    <location>
        <begin position="221"/>
        <end position="243"/>
    </location>
</feature>
<keyword evidence="3" id="KW-0326">Glycosidase</keyword>
<proteinExistence type="inferred from homology"/>
<dbReference type="Proteomes" id="UP000199398">
    <property type="component" value="Unassembled WGS sequence"/>
</dbReference>
<dbReference type="Pfam" id="PF01301">
    <property type="entry name" value="Glyco_hydro_35"/>
    <property type="match status" value="1"/>
</dbReference>
<protein>
    <submittedName>
        <fullName evidence="6">Glycosyl hydrolase family 35</fullName>
    </submittedName>
    <submittedName>
        <fullName evidence="7">Glycosyl hydrolases family 35</fullName>
    </submittedName>
</protein>
<sequence>MRALGLNTADTYVAWNFHEPRRGTVDFSGWRDLVRFVETAAEVGLKGTVRPGPYICAEWDFGGLPAWLLADPDLPVRCNEPAYRDLVDEWFGVLLPRLAPLRATRGGPVIAFQVENEYGSYGNDQAHLDHLRKTMRGNGIDSMLFCSNGPVGVDAAWWEPAGRARHRELAGRFRYGVGKPVKSWELPSSWGSSACTFGLSSKLAAAGGGPNLADSPEHLRCPGRDPHVGHGARPSATGRDPAAVRSGLHAPVCGQSLLPAGRCFVRAVSAVLCVGRGN</sequence>
<dbReference type="RefSeq" id="WP_246025592.1">
    <property type="nucleotide sequence ID" value="NZ_FOUP01000033.1"/>
</dbReference>
<dbReference type="STRING" id="455193.SAMN05421805_13317"/>
<dbReference type="PRINTS" id="PR00742">
    <property type="entry name" value="GLHYDRLASE35"/>
</dbReference>
<dbReference type="PROSITE" id="PS01182">
    <property type="entry name" value="GLYCOSYL_HYDROL_F35"/>
    <property type="match status" value="1"/>
</dbReference>
<keyword evidence="2 7" id="KW-0378">Hydrolase</keyword>
<dbReference type="InterPro" id="IPR031330">
    <property type="entry name" value="Gly_Hdrlase_35_cat"/>
</dbReference>
<evidence type="ECO:0000313" key="9">
    <source>
        <dbReference type="Proteomes" id="UP000270697"/>
    </source>
</evidence>
<dbReference type="InterPro" id="IPR001944">
    <property type="entry name" value="Glycoside_Hdrlase_35"/>
</dbReference>
<reference evidence="7 8" key="1">
    <citation type="submission" date="2016-10" db="EMBL/GenBank/DDBJ databases">
        <authorList>
            <person name="de Groot N.N."/>
        </authorList>
    </citation>
    <scope>NUCLEOTIDE SEQUENCE [LARGE SCALE GENOMIC DNA]</scope>
    <source>
        <strain evidence="7 8">CPCC 201259</strain>
    </source>
</reference>
<organism evidence="7 8">
    <name type="scientific">Saccharopolyspora antimicrobica</name>
    <dbReference type="NCBI Taxonomy" id="455193"/>
    <lineage>
        <taxon>Bacteria</taxon>
        <taxon>Bacillati</taxon>
        <taxon>Actinomycetota</taxon>
        <taxon>Actinomycetes</taxon>
        <taxon>Pseudonocardiales</taxon>
        <taxon>Pseudonocardiaceae</taxon>
        <taxon>Saccharopolyspora</taxon>
    </lineage>
</organism>
<evidence type="ECO:0000259" key="5">
    <source>
        <dbReference type="Pfam" id="PF01301"/>
    </source>
</evidence>
<evidence type="ECO:0000256" key="1">
    <source>
        <dbReference type="ARBA" id="ARBA00009809"/>
    </source>
</evidence>
<dbReference type="SUPFAM" id="SSF51445">
    <property type="entry name" value="(Trans)glycosidases"/>
    <property type="match status" value="1"/>
</dbReference>
<name>A0A1I5LTF8_9PSEU</name>
<evidence type="ECO:0000313" key="6">
    <source>
        <dbReference type="EMBL" id="RKT87337.1"/>
    </source>
</evidence>
<evidence type="ECO:0000313" key="7">
    <source>
        <dbReference type="EMBL" id="SFP00522.1"/>
    </source>
</evidence>
<dbReference type="Proteomes" id="UP000270697">
    <property type="component" value="Unassembled WGS sequence"/>
</dbReference>
<comment type="similarity">
    <text evidence="1">Belongs to the glycosyl hydrolase 35 family.</text>
</comment>
<evidence type="ECO:0000256" key="2">
    <source>
        <dbReference type="ARBA" id="ARBA00022801"/>
    </source>
</evidence>
<dbReference type="AlphaFoldDB" id="A0A1I5LTF8"/>